<dbReference type="PANTHER" id="PTHR21166">
    <property type="entry name" value="CELL DIVISION CONTROL PROTEIN 24 OB DOMAIN-CONTAINING PROTEIN-RELATED"/>
    <property type="match status" value="1"/>
</dbReference>
<dbReference type="GO" id="GO:0003697">
    <property type="term" value="F:single-stranded DNA binding"/>
    <property type="evidence" value="ECO:0007669"/>
    <property type="project" value="TreeGrafter"/>
</dbReference>
<organism evidence="5 6">
    <name type="scientific">Aphidius gifuensis</name>
    <name type="common">Parasitoid wasp</name>
    <dbReference type="NCBI Taxonomy" id="684658"/>
    <lineage>
        <taxon>Eukaryota</taxon>
        <taxon>Metazoa</taxon>
        <taxon>Ecdysozoa</taxon>
        <taxon>Arthropoda</taxon>
        <taxon>Hexapoda</taxon>
        <taxon>Insecta</taxon>
        <taxon>Pterygota</taxon>
        <taxon>Neoptera</taxon>
        <taxon>Endopterygota</taxon>
        <taxon>Hymenoptera</taxon>
        <taxon>Apocrita</taxon>
        <taxon>Ichneumonoidea</taxon>
        <taxon>Braconidae</taxon>
        <taxon>Aphidiinae</taxon>
        <taxon>Aphidius</taxon>
    </lineage>
</organism>
<dbReference type="InterPro" id="IPR012340">
    <property type="entry name" value="NA-bd_OB-fold"/>
</dbReference>
<dbReference type="Gene3D" id="2.40.50.140">
    <property type="entry name" value="Nucleic acid-binding proteins"/>
    <property type="match status" value="2"/>
</dbReference>
<sequence>MSGVCKQPIFSLEPDTINCLVVGLIINSNNAKTYESRLSYGTRMRGVWTFTLKDSTEDTINVTIWGTADYVNKIFDKFHIGSVSEMYTPNVSSQLMLSVNQGTAVIQEHDGPDKDHYESLLKIPLKSVTCARSLSSILTNIDQFANQYVDIFVVVTFVSELRNIVTKDGRSLVNRDFECLDGSTQTTLGFKLWEKEWVRRSGLWLPRQTVLFISDALDPAVPQTADVKKAIKTDFEYIPLDPYALPKIENIDNIMKIKDINERLNKKKIPVGGERDQFFTIVYATVTDIDMVNSTRNGVLITRCAMCKRLVLPENDSCMSLDCPSGNGSRRPMNILSLFFKLNLKDETGWLIGCRLTGDAAERALGCTPNEFKEMTLEERDKLKWKLALELCDVRLQVLGPTKTSQSALYNILSLTRLRGDDDYDDNDKTISQTYLNDNHT</sequence>
<comment type="similarity">
    <text evidence="3">Belongs to the MEIOB family.</text>
</comment>
<dbReference type="GO" id="GO:0000712">
    <property type="term" value="P:resolution of meiotic recombination intermediates"/>
    <property type="evidence" value="ECO:0007669"/>
    <property type="project" value="TreeGrafter"/>
</dbReference>
<protein>
    <recommendedName>
        <fullName evidence="4">MEIOB-like N-terminal domain-containing protein</fullName>
    </recommendedName>
</protein>
<keyword evidence="2" id="KW-0469">Meiosis</keyword>
<evidence type="ECO:0000313" key="5">
    <source>
        <dbReference type="EMBL" id="KAF7993669.1"/>
    </source>
</evidence>
<dbReference type="PANTHER" id="PTHR21166:SF2">
    <property type="entry name" value="CELL DIVISION CONTROL PROTEIN 24 OB DOMAIN-CONTAINING PROTEIN-RELATED"/>
    <property type="match status" value="1"/>
</dbReference>
<dbReference type="Pfam" id="PF24903">
    <property type="entry name" value="OB_MEIOB_N"/>
    <property type="match status" value="1"/>
</dbReference>
<evidence type="ECO:0000259" key="4">
    <source>
        <dbReference type="Pfam" id="PF24903"/>
    </source>
</evidence>
<evidence type="ECO:0000256" key="1">
    <source>
        <dbReference type="ARBA" id="ARBA00023125"/>
    </source>
</evidence>
<dbReference type="AlphaFoldDB" id="A0A834XYU6"/>
<comment type="caution">
    <text evidence="5">The sequence shown here is derived from an EMBL/GenBank/DDBJ whole genome shotgun (WGS) entry which is preliminary data.</text>
</comment>
<keyword evidence="6" id="KW-1185">Reference proteome</keyword>
<feature type="domain" description="MEIOB-like N-terminal" evidence="4">
    <location>
        <begin position="3"/>
        <end position="84"/>
    </location>
</feature>
<dbReference type="OrthoDB" id="9937820at2759"/>
<dbReference type="SUPFAM" id="SSF50249">
    <property type="entry name" value="Nucleic acid-binding proteins"/>
    <property type="match status" value="2"/>
</dbReference>
<dbReference type="EMBL" id="JACMRX010000003">
    <property type="protein sequence ID" value="KAF7993669.1"/>
    <property type="molecule type" value="Genomic_DNA"/>
</dbReference>
<accession>A0A834XYU6</accession>
<dbReference type="Proteomes" id="UP000639338">
    <property type="component" value="Unassembled WGS sequence"/>
</dbReference>
<dbReference type="InterPro" id="IPR056880">
    <property type="entry name" value="OB_MEIOB_N"/>
</dbReference>
<dbReference type="GO" id="GO:0008310">
    <property type="term" value="F:single-stranded DNA 3'-5' DNA exonuclease activity"/>
    <property type="evidence" value="ECO:0007669"/>
    <property type="project" value="TreeGrafter"/>
</dbReference>
<evidence type="ECO:0000256" key="2">
    <source>
        <dbReference type="ARBA" id="ARBA00023254"/>
    </source>
</evidence>
<reference evidence="5 6" key="1">
    <citation type="submission" date="2020-08" db="EMBL/GenBank/DDBJ databases">
        <title>Aphidius gifuensis genome sequencing and assembly.</title>
        <authorList>
            <person name="Du Z."/>
        </authorList>
    </citation>
    <scope>NUCLEOTIDE SEQUENCE [LARGE SCALE GENOMIC DNA]</scope>
    <source>
        <strain evidence="5">YNYX2018</strain>
        <tissue evidence="5">Adults</tissue>
    </source>
</reference>
<keyword evidence="1" id="KW-0238">DNA-binding</keyword>
<dbReference type="InterPro" id="IPR052469">
    <property type="entry name" value="MEIOB"/>
</dbReference>
<proteinExistence type="inferred from homology"/>
<evidence type="ECO:0000256" key="3">
    <source>
        <dbReference type="ARBA" id="ARBA00038329"/>
    </source>
</evidence>
<evidence type="ECO:0000313" key="6">
    <source>
        <dbReference type="Proteomes" id="UP000639338"/>
    </source>
</evidence>
<name>A0A834XYU6_APHGI</name>
<gene>
    <name evidence="5" type="ORF">HCN44_010264</name>
</gene>